<accession>A0A8J2VH35</accession>
<dbReference type="AlphaFoldDB" id="A0A8J2VH35"/>
<evidence type="ECO:0000313" key="2">
    <source>
        <dbReference type="Proteomes" id="UP000625210"/>
    </source>
</evidence>
<sequence length="103" mass="12236">MKERNPRRTKAQKMDMLEQARGVDITLPSGKSEQDTRYRLLKELDLNGKHYAVMCPWDDSGHDAYLFRVTDQAGEYSLEHVEDDYEWEQVADAIDEMLYFDEW</sequence>
<name>A0A8J2VH35_9BACL</name>
<comment type="caution">
    <text evidence="1">The sequence shown here is derived from an EMBL/GenBank/DDBJ whole genome shotgun (WGS) entry which is preliminary data.</text>
</comment>
<reference evidence="1" key="2">
    <citation type="submission" date="2020-09" db="EMBL/GenBank/DDBJ databases">
        <authorList>
            <person name="Sun Q."/>
            <person name="Zhou Y."/>
        </authorList>
    </citation>
    <scope>NUCLEOTIDE SEQUENCE</scope>
    <source>
        <strain evidence="1">CGMCC 1.15179</strain>
    </source>
</reference>
<dbReference type="RefSeq" id="WP_188647161.1">
    <property type="nucleotide sequence ID" value="NZ_BMHQ01000004.1"/>
</dbReference>
<keyword evidence="2" id="KW-1185">Reference proteome</keyword>
<evidence type="ECO:0008006" key="3">
    <source>
        <dbReference type="Google" id="ProtNLM"/>
    </source>
</evidence>
<dbReference type="EMBL" id="BMHQ01000004">
    <property type="protein sequence ID" value="GGE13501.1"/>
    <property type="molecule type" value="Genomic_DNA"/>
</dbReference>
<dbReference type="Proteomes" id="UP000625210">
    <property type="component" value="Unassembled WGS sequence"/>
</dbReference>
<protein>
    <recommendedName>
        <fullName evidence="3">DUF1292 domain-containing protein</fullName>
    </recommendedName>
</protein>
<reference evidence="1" key="1">
    <citation type="journal article" date="2014" name="Int. J. Syst. Evol. Microbiol.">
        <title>Complete genome sequence of Corynebacterium casei LMG S-19264T (=DSM 44701T), isolated from a smear-ripened cheese.</title>
        <authorList>
            <consortium name="US DOE Joint Genome Institute (JGI-PGF)"/>
            <person name="Walter F."/>
            <person name="Albersmeier A."/>
            <person name="Kalinowski J."/>
            <person name="Ruckert C."/>
        </authorList>
    </citation>
    <scope>NUCLEOTIDE SEQUENCE</scope>
    <source>
        <strain evidence="1">CGMCC 1.15179</strain>
    </source>
</reference>
<gene>
    <name evidence="1" type="ORF">GCM10011571_13690</name>
</gene>
<proteinExistence type="predicted"/>
<dbReference type="InterPro" id="IPR009711">
    <property type="entry name" value="UPF0473"/>
</dbReference>
<organism evidence="1 2">
    <name type="scientific">Marinithermofilum abyssi</name>
    <dbReference type="NCBI Taxonomy" id="1571185"/>
    <lineage>
        <taxon>Bacteria</taxon>
        <taxon>Bacillati</taxon>
        <taxon>Bacillota</taxon>
        <taxon>Bacilli</taxon>
        <taxon>Bacillales</taxon>
        <taxon>Thermoactinomycetaceae</taxon>
        <taxon>Marinithermofilum</taxon>
    </lineage>
</organism>
<evidence type="ECO:0000313" key="1">
    <source>
        <dbReference type="EMBL" id="GGE13501.1"/>
    </source>
</evidence>
<dbReference type="Pfam" id="PF06949">
    <property type="entry name" value="DUF1292"/>
    <property type="match status" value="1"/>
</dbReference>